<comment type="caution">
    <text evidence="2">The sequence shown here is derived from an EMBL/GenBank/DDBJ whole genome shotgun (WGS) entry which is preliminary data.</text>
</comment>
<dbReference type="AlphaFoldDB" id="A0A2G3ECI3"/>
<dbReference type="InterPro" id="IPR038740">
    <property type="entry name" value="BioF2-like_GNAT_dom"/>
</dbReference>
<dbReference type="InterPro" id="IPR016181">
    <property type="entry name" value="Acyl_CoA_acyltransferase"/>
</dbReference>
<protein>
    <recommendedName>
        <fullName evidence="1">BioF2-like acetyltransferase domain-containing protein</fullName>
    </recommendedName>
</protein>
<evidence type="ECO:0000313" key="2">
    <source>
        <dbReference type="EMBL" id="PHU40845.1"/>
    </source>
</evidence>
<dbReference type="SUPFAM" id="SSF55729">
    <property type="entry name" value="Acyl-CoA N-acyltransferases (Nat)"/>
    <property type="match status" value="1"/>
</dbReference>
<organism evidence="2 3">
    <name type="scientific">Pseudobutyrivibrio ruminis</name>
    <dbReference type="NCBI Taxonomy" id="46206"/>
    <lineage>
        <taxon>Bacteria</taxon>
        <taxon>Bacillati</taxon>
        <taxon>Bacillota</taxon>
        <taxon>Clostridia</taxon>
        <taxon>Lachnospirales</taxon>
        <taxon>Lachnospiraceae</taxon>
        <taxon>Pseudobutyrivibrio</taxon>
    </lineage>
</organism>
<evidence type="ECO:0000259" key="1">
    <source>
        <dbReference type="Pfam" id="PF13480"/>
    </source>
</evidence>
<dbReference type="Pfam" id="PF13480">
    <property type="entry name" value="Acetyltransf_6"/>
    <property type="match status" value="1"/>
</dbReference>
<gene>
    <name evidence="2" type="ORF">CSX00_04310</name>
</gene>
<dbReference type="Gene3D" id="3.40.630.30">
    <property type="match status" value="1"/>
</dbReference>
<evidence type="ECO:0000313" key="3">
    <source>
        <dbReference type="Proteomes" id="UP000224317"/>
    </source>
</evidence>
<accession>A0A2G3ECI3</accession>
<feature type="domain" description="BioF2-like acetyltransferase" evidence="1">
    <location>
        <begin position="157"/>
        <end position="277"/>
    </location>
</feature>
<proteinExistence type="predicted"/>
<reference evidence="2" key="1">
    <citation type="submission" date="2017-10" db="EMBL/GenBank/DDBJ databases">
        <title>Resolving the taxonomy of Roseburia spp., Eubacterium rectale and Agathobacter spp. through phylogenomic analysis.</title>
        <authorList>
            <person name="Sheridan P.O."/>
            <person name="Walker A.W."/>
            <person name="Duncan S.H."/>
            <person name="Scott K.P."/>
            <person name="Toole P.W.O."/>
            <person name="Luis P."/>
            <person name="Flint H.J."/>
        </authorList>
    </citation>
    <scope>NUCLEOTIDE SEQUENCE [LARGE SCALE GENOMIC DNA]</scope>
    <source>
        <strain evidence="2">JK10</strain>
    </source>
</reference>
<keyword evidence="3" id="KW-1185">Reference proteome</keyword>
<sequence>MIMNNKELFEKFCKEVYVCIYSQPWWLDAIIGADNWDVWIYEKGGNVFAAMPYYLEKKNGITRITKPPLTQTNGLIINYKEAPQNIAKIQAYEEEICNAAMDFIESMNLDLYEQNYQYRFQNFLPYFWRRYTIYPRVTYVIEDTSDMEKVEAGITNKYRRNIRKGQKNLCRIGEIDADTFYTEHEKIFAKQDLPVPFSREQWKSLYAAAYEHEAGKVIAAYDENDNVMSVLFLCWDDDAVYLDAGGPMPEYAKFETYEALVYEGIKLAHEKGLKFDFEGSVVKQINHSFREYGGRPVEYYRFRKVFNPEIIRKEAEEAIARL</sequence>
<name>A0A2G3ECI3_9FIRM</name>
<dbReference type="Proteomes" id="UP000224317">
    <property type="component" value="Unassembled WGS sequence"/>
</dbReference>
<dbReference type="EMBL" id="PDYH01000011">
    <property type="protein sequence ID" value="PHU40845.1"/>
    <property type="molecule type" value="Genomic_DNA"/>
</dbReference>